<evidence type="ECO:0000313" key="2">
    <source>
        <dbReference type="WBParaSite" id="nRc.2.0.1.t45136-RA"/>
    </source>
</evidence>
<protein>
    <submittedName>
        <fullName evidence="2">Uncharacterized protein</fullName>
    </submittedName>
</protein>
<proteinExistence type="predicted"/>
<accession>A0A915L325</accession>
<dbReference type="Proteomes" id="UP000887565">
    <property type="component" value="Unplaced"/>
</dbReference>
<sequence>MNIVALYGLSSTLTMVVSRIPSENTNTVKVFDCTRSDFKR</sequence>
<reference evidence="2" key="1">
    <citation type="submission" date="2022-11" db="UniProtKB">
        <authorList>
            <consortium name="WormBaseParasite"/>
        </authorList>
    </citation>
    <scope>IDENTIFICATION</scope>
</reference>
<name>A0A915L325_ROMCU</name>
<keyword evidence="1" id="KW-1185">Reference proteome</keyword>
<organism evidence="1 2">
    <name type="scientific">Romanomermis culicivorax</name>
    <name type="common">Nematode worm</name>
    <dbReference type="NCBI Taxonomy" id="13658"/>
    <lineage>
        <taxon>Eukaryota</taxon>
        <taxon>Metazoa</taxon>
        <taxon>Ecdysozoa</taxon>
        <taxon>Nematoda</taxon>
        <taxon>Enoplea</taxon>
        <taxon>Dorylaimia</taxon>
        <taxon>Mermithida</taxon>
        <taxon>Mermithoidea</taxon>
        <taxon>Mermithidae</taxon>
        <taxon>Romanomermis</taxon>
    </lineage>
</organism>
<dbReference type="WBParaSite" id="nRc.2.0.1.t45136-RA">
    <property type="protein sequence ID" value="nRc.2.0.1.t45136-RA"/>
    <property type="gene ID" value="nRc.2.0.1.g45136"/>
</dbReference>
<dbReference type="AlphaFoldDB" id="A0A915L325"/>
<evidence type="ECO:0000313" key="1">
    <source>
        <dbReference type="Proteomes" id="UP000887565"/>
    </source>
</evidence>